<dbReference type="EMBL" id="CP070608">
    <property type="protein sequence ID" value="QSE99273.1"/>
    <property type="molecule type" value="Genomic_DNA"/>
</dbReference>
<dbReference type="Gene3D" id="3.10.129.10">
    <property type="entry name" value="Hotdog Thioesterase"/>
    <property type="match status" value="1"/>
</dbReference>
<name>A0A974WPI2_9BACT</name>
<keyword evidence="2" id="KW-1185">Reference proteome</keyword>
<reference evidence="1" key="1">
    <citation type="submission" date="2021-02" db="EMBL/GenBank/DDBJ databases">
        <title>Fulvivirga sp. S481 isolated from sea water.</title>
        <authorList>
            <person name="Bae S.S."/>
            <person name="Baek K."/>
        </authorList>
    </citation>
    <scope>NUCLEOTIDE SEQUENCE</scope>
    <source>
        <strain evidence="1">S481</strain>
    </source>
</reference>
<evidence type="ECO:0000313" key="1">
    <source>
        <dbReference type="EMBL" id="QSE99273.1"/>
    </source>
</evidence>
<proteinExistence type="predicted"/>
<dbReference type="KEGG" id="fuv:JR347_09350"/>
<organism evidence="1 2">
    <name type="scientific">Fulvivirga lutea</name>
    <dbReference type="NCBI Taxonomy" id="2810512"/>
    <lineage>
        <taxon>Bacteria</taxon>
        <taxon>Pseudomonadati</taxon>
        <taxon>Bacteroidota</taxon>
        <taxon>Cytophagia</taxon>
        <taxon>Cytophagales</taxon>
        <taxon>Fulvivirgaceae</taxon>
        <taxon>Fulvivirga</taxon>
    </lineage>
</organism>
<sequence length="149" mass="17385">MTDKPLKKEFEVQWSDLDPNRHMRHSAYNDYAAHMRLKIFEEAGINIKLMEELKIGPILFREETIFLREIGMQGNITLTVALSKMREDGTRWSFYHEIFRPDGIKAAELNIDGAWLDLVQRKLAHPPKEVVDLLKSMPKTESFELSKAK</sequence>
<accession>A0A974WPI2</accession>
<dbReference type="InterPro" id="IPR050563">
    <property type="entry name" value="4-hydroxybenzoyl-CoA_TE"/>
</dbReference>
<dbReference type="PANTHER" id="PTHR31793">
    <property type="entry name" value="4-HYDROXYBENZOYL-COA THIOESTERASE FAMILY MEMBER"/>
    <property type="match status" value="1"/>
</dbReference>
<dbReference type="RefSeq" id="WP_205723784.1">
    <property type="nucleotide sequence ID" value="NZ_CP070608.1"/>
</dbReference>
<dbReference type="SUPFAM" id="SSF54637">
    <property type="entry name" value="Thioesterase/thiol ester dehydrase-isomerase"/>
    <property type="match status" value="1"/>
</dbReference>
<gene>
    <name evidence="1" type="ORF">JR347_09350</name>
</gene>
<dbReference type="Proteomes" id="UP000662783">
    <property type="component" value="Chromosome"/>
</dbReference>
<dbReference type="AlphaFoldDB" id="A0A974WPI2"/>
<evidence type="ECO:0000313" key="2">
    <source>
        <dbReference type="Proteomes" id="UP000662783"/>
    </source>
</evidence>
<protein>
    <submittedName>
        <fullName evidence="1">Thioesterase family protein</fullName>
    </submittedName>
</protein>
<dbReference type="InterPro" id="IPR029069">
    <property type="entry name" value="HotDog_dom_sf"/>
</dbReference>
<dbReference type="CDD" id="cd00586">
    <property type="entry name" value="4HBT"/>
    <property type="match status" value="1"/>
</dbReference>
<dbReference type="PANTHER" id="PTHR31793:SF24">
    <property type="entry name" value="LONG-CHAIN ACYL-COA THIOESTERASE FADM"/>
    <property type="match status" value="1"/>
</dbReference>
<dbReference type="Pfam" id="PF13279">
    <property type="entry name" value="4HBT_2"/>
    <property type="match status" value="1"/>
</dbReference>
<dbReference type="GO" id="GO:0047617">
    <property type="term" value="F:fatty acyl-CoA hydrolase activity"/>
    <property type="evidence" value="ECO:0007669"/>
    <property type="project" value="TreeGrafter"/>
</dbReference>